<reference evidence="2" key="1">
    <citation type="journal article" date="2020" name="G3 (Bethesda)">
        <title>High-Quality Assemblies for Three Invasive Social Wasps from the &lt;i&gt;Vespula&lt;/i&gt; Genus.</title>
        <authorList>
            <person name="Harrop T.W.R."/>
            <person name="Guhlin J."/>
            <person name="McLaughlin G.M."/>
            <person name="Permina E."/>
            <person name="Stockwell P."/>
            <person name="Gilligan J."/>
            <person name="Le Lec M.F."/>
            <person name="Gruber M.A.M."/>
            <person name="Quinn O."/>
            <person name="Lovegrove M."/>
            <person name="Duncan E.J."/>
            <person name="Remnant E.J."/>
            <person name="Van Eeckhoven J."/>
            <person name="Graham B."/>
            <person name="Knapp R.A."/>
            <person name="Langford K.W."/>
            <person name="Kronenberg Z."/>
            <person name="Press M.O."/>
            <person name="Eacker S.M."/>
            <person name="Wilson-Rankin E.E."/>
            <person name="Purcell J."/>
            <person name="Lester P.J."/>
            <person name="Dearden P.K."/>
        </authorList>
    </citation>
    <scope>NUCLEOTIDE SEQUENCE</scope>
    <source>
        <strain evidence="2">Volc-1</strain>
    </source>
</reference>
<dbReference type="AlphaFoldDB" id="A0A834NRB9"/>
<sequence length="105" mass="11033">MTLNFKVRVIVGRRVHPPHCHSCGFAAWRETKVDTNFHESLRAGDISSDTNTYSSSSSSNSNSGNTGSTDSSSDSSCDSSNSSSSNSSSSSSSLAITAMTTNKEL</sequence>
<evidence type="ECO:0000313" key="3">
    <source>
        <dbReference type="Proteomes" id="UP000600918"/>
    </source>
</evidence>
<dbReference type="EMBL" id="JACSDY010000010">
    <property type="protein sequence ID" value="KAF7416571.1"/>
    <property type="molecule type" value="Genomic_DNA"/>
</dbReference>
<name>A0A834NRB9_VESPE</name>
<feature type="region of interest" description="Disordered" evidence="1">
    <location>
        <begin position="42"/>
        <end position="105"/>
    </location>
</feature>
<accession>A0A834NRB9</accession>
<comment type="caution">
    <text evidence="2">The sequence shown here is derived from an EMBL/GenBank/DDBJ whole genome shotgun (WGS) entry which is preliminary data.</text>
</comment>
<gene>
    <name evidence="2" type="ORF">H0235_011102</name>
</gene>
<feature type="compositionally biased region" description="Low complexity" evidence="1">
    <location>
        <begin position="47"/>
        <end position="93"/>
    </location>
</feature>
<evidence type="ECO:0000313" key="2">
    <source>
        <dbReference type="EMBL" id="KAF7416571.1"/>
    </source>
</evidence>
<keyword evidence="3" id="KW-1185">Reference proteome</keyword>
<feature type="compositionally biased region" description="Polar residues" evidence="1">
    <location>
        <begin position="94"/>
        <end position="105"/>
    </location>
</feature>
<proteinExistence type="predicted"/>
<organism evidence="2 3">
    <name type="scientific">Vespula pensylvanica</name>
    <name type="common">Western yellow jacket</name>
    <name type="synonym">Wasp</name>
    <dbReference type="NCBI Taxonomy" id="30213"/>
    <lineage>
        <taxon>Eukaryota</taxon>
        <taxon>Metazoa</taxon>
        <taxon>Ecdysozoa</taxon>
        <taxon>Arthropoda</taxon>
        <taxon>Hexapoda</taxon>
        <taxon>Insecta</taxon>
        <taxon>Pterygota</taxon>
        <taxon>Neoptera</taxon>
        <taxon>Endopterygota</taxon>
        <taxon>Hymenoptera</taxon>
        <taxon>Apocrita</taxon>
        <taxon>Aculeata</taxon>
        <taxon>Vespoidea</taxon>
        <taxon>Vespidae</taxon>
        <taxon>Vespinae</taxon>
        <taxon>Vespula</taxon>
    </lineage>
</organism>
<evidence type="ECO:0000256" key="1">
    <source>
        <dbReference type="SAM" id="MobiDB-lite"/>
    </source>
</evidence>
<protein>
    <submittedName>
        <fullName evidence="2">Uncharacterized protein</fullName>
    </submittedName>
</protein>
<dbReference type="Proteomes" id="UP000600918">
    <property type="component" value="Unassembled WGS sequence"/>
</dbReference>